<keyword evidence="4 11" id="KW-0812">Transmembrane</keyword>
<evidence type="ECO:0000256" key="5">
    <source>
        <dbReference type="ARBA" id="ARBA00022989"/>
    </source>
</evidence>
<gene>
    <name evidence="13" type="ORF">ENI13_00510</name>
</gene>
<dbReference type="SMART" id="SM01120">
    <property type="entry name" value="Dak2"/>
    <property type="match status" value="1"/>
</dbReference>
<dbReference type="Pfam" id="PF02734">
    <property type="entry name" value="Dak2"/>
    <property type="match status" value="1"/>
</dbReference>
<dbReference type="Pfam" id="PF21645">
    <property type="entry name" value="FakA-like_M"/>
    <property type="match status" value="1"/>
</dbReference>
<evidence type="ECO:0000256" key="1">
    <source>
        <dbReference type="ARBA" id="ARBA00022475"/>
    </source>
</evidence>
<evidence type="ECO:0000256" key="6">
    <source>
        <dbReference type="ARBA" id="ARBA00023098"/>
    </source>
</evidence>
<evidence type="ECO:0000256" key="11">
    <source>
        <dbReference type="SAM" id="Phobius"/>
    </source>
</evidence>
<accession>A0A7C1NM93</accession>
<feature type="transmembrane region" description="Helical" evidence="11">
    <location>
        <begin position="78"/>
        <end position="96"/>
    </location>
</feature>
<evidence type="ECO:0000256" key="7">
    <source>
        <dbReference type="ARBA" id="ARBA00023136"/>
    </source>
</evidence>
<keyword evidence="6" id="KW-0443">Lipid metabolism</keyword>
<feature type="domain" description="DhaL" evidence="12">
    <location>
        <begin position="232"/>
        <end position="425"/>
    </location>
</feature>
<dbReference type="GO" id="GO:0004371">
    <property type="term" value="F:glycerone kinase activity"/>
    <property type="evidence" value="ECO:0007669"/>
    <property type="project" value="InterPro"/>
</dbReference>
<keyword evidence="3" id="KW-0808">Transferase</keyword>
<dbReference type="GO" id="GO:0043772">
    <property type="term" value="F:acyl-phosphate glycerol-3-phosphate acyltransferase activity"/>
    <property type="evidence" value="ECO:0007669"/>
    <property type="project" value="InterPro"/>
</dbReference>
<evidence type="ECO:0000256" key="3">
    <source>
        <dbReference type="ARBA" id="ARBA00022679"/>
    </source>
</evidence>
<keyword evidence="10" id="KW-0175">Coiled coil</keyword>
<keyword evidence="1" id="KW-1003">Cell membrane</keyword>
<dbReference type="GO" id="GO:0008654">
    <property type="term" value="P:phospholipid biosynthetic process"/>
    <property type="evidence" value="ECO:0007669"/>
    <property type="project" value="UniProtKB-KW"/>
</dbReference>
<keyword evidence="5 11" id="KW-1133">Transmembrane helix</keyword>
<protein>
    <submittedName>
        <fullName evidence="13">DAK2 domain-containing protein</fullName>
    </submittedName>
</protein>
<organism evidence="13">
    <name type="scientific">candidate division CPR3 bacterium</name>
    <dbReference type="NCBI Taxonomy" id="2268181"/>
    <lineage>
        <taxon>Bacteria</taxon>
        <taxon>Bacteria division CPR3</taxon>
    </lineage>
</organism>
<dbReference type="InterPro" id="IPR036117">
    <property type="entry name" value="DhaL_dom_sf"/>
</dbReference>
<feature type="coiled-coil region" evidence="10">
    <location>
        <begin position="379"/>
        <end position="406"/>
    </location>
</feature>
<dbReference type="InterPro" id="IPR050270">
    <property type="entry name" value="DegV_domain_contain"/>
</dbReference>
<dbReference type="EMBL" id="DRHL01000023">
    <property type="protein sequence ID" value="HEB13443.1"/>
    <property type="molecule type" value="Genomic_DNA"/>
</dbReference>
<dbReference type="Gene3D" id="1.25.40.340">
    <property type="match status" value="1"/>
</dbReference>
<feature type="transmembrane region" description="Helical" evidence="11">
    <location>
        <begin position="139"/>
        <end position="156"/>
    </location>
</feature>
<feature type="transmembrane region" description="Helical" evidence="11">
    <location>
        <begin position="46"/>
        <end position="72"/>
    </location>
</feature>
<feature type="transmembrane region" description="Helical" evidence="11">
    <location>
        <begin position="163"/>
        <end position="180"/>
    </location>
</feature>
<evidence type="ECO:0000259" key="12">
    <source>
        <dbReference type="PROSITE" id="PS51480"/>
    </source>
</evidence>
<dbReference type="AlphaFoldDB" id="A0A7C1NM93"/>
<dbReference type="PROSITE" id="PS51480">
    <property type="entry name" value="DHAL"/>
    <property type="match status" value="1"/>
</dbReference>
<keyword evidence="8" id="KW-0594">Phospholipid biosynthesis</keyword>
<dbReference type="InterPro" id="IPR003811">
    <property type="entry name" value="G3P_acylTferase_PlsY"/>
</dbReference>
<sequence length="517" mass="56995">MSAEAITWIFWSYFVGSLPFGYWITKLTSKKNLLSIGYKKSSGSNVIKYVGKAQGVSTILLDVAKGFLVVFLAQQLGLADWVLIASGLAVVIGHNWSPFINFAGGRGIASLMGAFLAFSFPITFLSLLLFVAVFAVWDASIGTLLVFPTVILLSYMRGEFETIGIFALLVLIPVLLKRLTPFSEILNINLFVRYLLRDGDDAVFDFRIVRRYPSIFNRIKGKVPQVLSLSAQDMAEILSASAHKIIVHQEEVNQINVFPVADKDTGYNLSATTIGIESAIAKKEYKTFRSLAKDVRLAAVRSARGNAGMIYVGFLLGLFERLEKEKTKIDADTFAEALKVSVTQARSAIHNPVDGTMLDVISATAKGAEEYVKEGNNIIELLEHSHKEARIALKETTEKLEVLKKNNVVDAGALGFVRILESFIESTKGEVPAVSIMAPINLITEQPPPKYRYCLQIGFDKNGGDIQQLKEDLSLLGNSMEVIEAEGRVRLHIHCDSPESVKAELSFAKDINIHIED</sequence>
<dbReference type="Proteomes" id="UP000885695">
    <property type="component" value="Unassembled WGS sequence"/>
</dbReference>
<dbReference type="HAMAP" id="MF_01043">
    <property type="entry name" value="PlsY"/>
    <property type="match status" value="1"/>
</dbReference>
<evidence type="ECO:0000313" key="13">
    <source>
        <dbReference type="EMBL" id="HEB13443.1"/>
    </source>
</evidence>
<dbReference type="InterPro" id="IPR004007">
    <property type="entry name" value="DhaL_dom"/>
</dbReference>
<feature type="transmembrane region" description="Helical" evidence="11">
    <location>
        <begin position="108"/>
        <end position="133"/>
    </location>
</feature>
<dbReference type="GO" id="GO:0006071">
    <property type="term" value="P:glycerol metabolic process"/>
    <property type="evidence" value="ECO:0007669"/>
    <property type="project" value="InterPro"/>
</dbReference>
<evidence type="ECO:0000256" key="4">
    <source>
        <dbReference type="ARBA" id="ARBA00022692"/>
    </source>
</evidence>
<feature type="non-terminal residue" evidence="13">
    <location>
        <position position="517"/>
    </location>
</feature>
<evidence type="ECO:0000256" key="9">
    <source>
        <dbReference type="ARBA" id="ARBA00023264"/>
    </source>
</evidence>
<comment type="caution">
    <text evidence="13">The sequence shown here is derived from an EMBL/GenBank/DDBJ whole genome shotgun (WGS) entry which is preliminary data.</text>
</comment>
<dbReference type="GO" id="GO:0005886">
    <property type="term" value="C:plasma membrane"/>
    <property type="evidence" value="ECO:0007669"/>
    <property type="project" value="InterPro"/>
</dbReference>
<dbReference type="PANTHER" id="PTHR33434:SF2">
    <property type="entry name" value="FATTY ACID-BINDING PROTEIN TM_1468"/>
    <property type="match status" value="1"/>
</dbReference>
<keyword evidence="7 11" id="KW-0472">Membrane</keyword>
<evidence type="ECO:0000256" key="2">
    <source>
        <dbReference type="ARBA" id="ARBA00022516"/>
    </source>
</evidence>
<keyword evidence="2" id="KW-0444">Lipid biosynthesis</keyword>
<evidence type="ECO:0000256" key="8">
    <source>
        <dbReference type="ARBA" id="ARBA00023209"/>
    </source>
</evidence>
<dbReference type="SUPFAM" id="SSF101473">
    <property type="entry name" value="DhaL-like"/>
    <property type="match status" value="1"/>
</dbReference>
<reference evidence="13" key="1">
    <citation type="journal article" date="2020" name="mSystems">
        <title>Genome- and Community-Level Interaction Insights into Carbon Utilization and Element Cycling Functions of Hydrothermarchaeota in Hydrothermal Sediment.</title>
        <authorList>
            <person name="Zhou Z."/>
            <person name="Liu Y."/>
            <person name="Xu W."/>
            <person name="Pan J."/>
            <person name="Luo Z.H."/>
            <person name="Li M."/>
        </authorList>
    </citation>
    <scope>NUCLEOTIDE SEQUENCE [LARGE SCALE GENOMIC DNA]</scope>
    <source>
        <strain evidence="13">HyVt-369</strain>
    </source>
</reference>
<name>A0A7C1NM93_UNCC3</name>
<evidence type="ECO:0000256" key="10">
    <source>
        <dbReference type="SAM" id="Coils"/>
    </source>
</evidence>
<dbReference type="Pfam" id="PF02660">
    <property type="entry name" value="G3P_acyltransf"/>
    <property type="match status" value="1"/>
</dbReference>
<feature type="transmembrane region" description="Helical" evidence="11">
    <location>
        <begin position="6"/>
        <end position="25"/>
    </location>
</feature>
<dbReference type="PANTHER" id="PTHR33434">
    <property type="entry name" value="DEGV DOMAIN-CONTAINING PROTEIN DR_1986-RELATED"/>
    <property type="match status" value="1"/>
</dbReference>
<keyword evidence="9" id="KW-1208">Phospholipid metabolism</keyword>
<proteinExistence type="inferred from homology"/>
<dbReference type="SMART" id="SM01207">
    <property type="entry name" value="G3P_acyltransf"/>
    <property type="match status" value="1"/>
</dbReference>
<dbReference type="InterPro" id="IPR048394">
    <property type="entry name" value="FakA-like_M"/>
</dbReference>